<dbReference type="SMART" id="SM00507">
    <property type="entry name" value="HNHc"/>
    <property type="match status" value="1"/>
</dbReference>
<sequence>MKQCTNCRQWKNESEFFKCRSKYDGLRPHCKVCVKEHQIQYRLLYPKKVRAQKRNWREQNPEAMDAARKDWGKRNPNRKQERYYANRDEELEKRRKYYQNNKEEHRKKTIVWRKANYEKFAASEARRRARKRGCEATLTAQEWNEIKEAVNHCCIACGRQEPDIILTQDHVVPLSKNGPHIADNIQPLCNPCNASKSTKIIDYRSAWMYIQETLLPCP</sequence>
<reference evidence="3" key="1">
    <citation type="submission" date="2020-03" db="EMBL/GenBank/DDBJ databases">
        <title>The deep terrestrial virosphere.</title>
        <authorList>
            <person name="Holmfeldt K."/>
            <person name="Nilsson E."/>
            <person name="Simone D."/>
            <person name="Lopez-Fernandez M."/>
            <person name="Wu X."/>
            <person name="de Brujin I."/>
            <person name="Lundin D."/>
            <person name="Andersson A."/>
            <person name="Bertilsson S."/>
            <person name="Dopson M."/>
        </authorList>
    </citation>
    <scope>NUCLEOTIDE SEQUENCE</scope>
    <source>
        <strain evidence="3">TM448A00161</strain>
    </source>
</reference>
<protein>
    <submittedName>
        <fullName evidence="3">Putative homing endonuclease</fullName>
    </submittedName>
</protein>
<gene>
    <name evidence="3" type="ORF">TM448A00161_0006</name>
</gene>
<proteinExistence type="predicted"/>
<dbReference type="CDD" id="cd00085">
    <property type="entry name" value="HNHc"/>
    <property type="match status" value="1"/>
</dbReference>
<dbReference type="InterPro" id="IPR003615">
    <property type="entry name" value="HNH_nuc"/>
</dbReference>
<dbReference type="GO" id="GO:0004519">
    <property type="term" value="F:endonuclease activity"/>
    <property type="evidence" value="ECO:0007669"/>
    <property type="project" value="UniProtKB-KW"/>
</dbReference>
<name>A0A6H1ZBM2_9ZZZZ</name>
<dbReference type="Gene3D" id="1.10.30.50">
    <property type="match status" value="1"/>
</dbReference>
<keyword evidence="3" id="KW-0540">Nuclease</keyword>
<accession>A0A6H1ZBM2</accession>
<dbReference type="GO" id="GO:0008270">
    <property type="term" value="F:zinc ion binding"/>
    <property type="evidence" value="ECO:0007669"/>
    <property type="project" value="InterPro"/>
</dbReference>
<organism evidence="3">
    <name type="scientific">viral metagenome</name>
    <dbReference type="NCBI Taxonomy" id="1070528"/>
    <lineage>
        <taxon>unclassified sequences</taxon>
        <taxon>metagenomes</taxon>
        <taxon>organismal metagenomes</taxon>
    </lineage>
</organism>
<dbReference type="AlphaFoldDB" id="A0A6H1ZBM2"/>
<feature type="domain" description="HNH nuclease" evidence="2">
    <location>
        <begin position="141"/>
        <end position="194"/>
    </location>
</feature>
<evidence type="ECO:0000256" key="1">
    <source>
        <dbReference type="SAM" id="MobiDB-lite"/>
    </source>
</evidence>
<dbReference type="Pfam" id="PF01844">
    <property type="entry name" value="HNH"/>
    <property type="match status" value="1"/>
</dbReference>
<keyword evidence="3" id="KW-0255">Endonuclease</keyword>
<keyword evidence="3" id="KW-0378">Hydrolase</keyword>
<evidence type="ECO:0000313" key="3">
    <source>
        <dbReference type="EMBL" id="QJA44859.1"/>
    </source>
</evidence>
<dbReference type="EMBL" id="MT143982">
    <property type="protein sequence ID" value="QJA44859.1"/>
    <property type="molecule type" value="Genomic_DNA"/>
</dbReference>
<evidence type="ECO:0000259" key="2">
    <source>
        <dbReference type="SMART" id="SM00507"/>
    </source>
</evidence>
<dbReference type="InterPro" id="IPR002711">
    <property type="entry name" value="HNH"/>
</dbReference>
<dbReference type="GO" id="GO:0003676">
    <property type="term" value="F:nucleic acid binding"/>
    <property type="evidence" value="ECO:0007669"/>
    <property type="project" value="InterPro"/>
</dbReference>
<feature type="region of interest" description="Disordered" evidence="1">
    <location>
        <begin position="56"/>
        <end position="81"/>
    </location>
</feature>